<dbReference type="RefSeq" id="WP_145240196.1">
    <property type="nucleotide sequence ID" value="NZ_CP036273.1"/>
</dbReference>
<dbReference type="Proteomes" id="UP000319576">
    <property type="component" value="Chromosome"/>
</dbReference>
<dbReference type="OrthoDB" id="232651at2"/>
<dbReference type="PANTHER" id="PTHR46093">
    <property type="entry name" value="ACYL-COA-BINDING DOMAIN-CONTAINING PROTEIN 5"/>
    <property type="match status" value="1"/>
</dbReference>
<dbReference type="Gene3D" id="2.120.10.80">
    <property type="entry name" value="Kelch-type beta propeller"/>
    <property type="match status" value="1"/>
</dbReference>
<feature type="region of interest" description="Disordered" evidence="3">
    <location>
        <begin position="202"/>
        <end position="229"/>
    </location>
</feature>
<dbReference type="KEGG" id="uli:ETAA1_32970"/>
<feature type="signal peptide" evidence="4">
    <location>
        <begin position="1"/>
        <end position="20"/>
    </location>
</feature>
<evidence type="ECO:0000256" key="1">
    <source>
        <dbReference type="ARBA" id="ARBA00022441"/>
    </source>
</evidence>
<dbReference type="PANTHER" id="PTHR46093:SF18">
    <property type="entry name" value="FIBRONECTIN TYPE-III DOMAIN-CONTAINING PROTEIN"/>
    <property type="match status" value="1"/>
</dbReference>
<keyword evidence="2" id="KW-0677">Repeat</keyword>
<dbReference type="Pfam" id="PF24681">
    <property type="entry name" value="Kelch_KLHDC2_KLHL20_DRC7"/>
    <property type="match status" value="1"/>
</dbReference>
<proteinExistence type="predicted"/>
<dbReference type="AlphaFoldDB" id="A0A517XUZ2"/>
<dbReference type="SUPFAM" id="SSF117281">
    <property type="entry name" value="Kelch motif"/>
    <property type="match status" value="1"/>
</dbReference>
<evidence type="ECO:0000256" key="3">
    <source>
        <dbReference type="SAM" id="MobiDB-lite"/>
    </source>
</evidence>
<keyword evidence="6" id="KW-1185">Reference proteome</keyword>
<gene>
    <name evidence="5" type="ORF">ETAA1_32970</name>
</gene>
<reference evidence="5 6" key="1">
    <citation type="submission" date="2019-02" db="EMBL/GenBank/DDBJ databases">
        <title>Deep-cultivation of Planctomycetes and their phenomic and genomic characterization uncovers novel biology.</title>
        <authorList>
            <person name="Wiegand S."/>
            <person name="Jogler M."/>
            <person name="Boedeker C."/>
            <person name="Pinto D."/>
            <person name="Vollmers J."/>
            <person name="Rivas-Marin E."/>
            <person name="Kohn T."/>
            <person name="Peeters S.H."/>
            <person name="Heuer A."/>
            <person name="Rast P."/>
            <person name="Oberbeckmann S."/>
            <person name="Bunk B."/>
            <person name="Jeske O."/>
            <person name="Meyerdierks A."/>
            <person name="Storesund J.E."/>
            <person name="Kallscheuer N."/>
            <person name="Luecker S."/>
            <person name="Lage O.M."/>
            <person name="Pohl T."/>
            <person name="Merkel B.J."/>
            <person name="Hornburger P."/>
            <person name="Mueller R.-W."/>
            <person name="Bruemmer F."/>
            <person name="Labrenz M."/>
            <person name="Spormann A.M."/>
            <person name="Op den Camp H."/>
            <person name="Overmann J."/>
            <person name="Amann R."/>
            <person name="Jetten M.S.M."/>
            <person name="Mascher T."/>
            <person name="Medema M.H."/>
            <person name="Devos D.P."/>
            <person name="Kaster A.-K."/>
            <person name="Ovreas L."/>
            <person name="Rohde M."/>
            <person name="Galperin M.Y."/>
            <person name="Jogler C."/>
        </authorList>
    </citation>
    <scope>NUCLEOTIDE SEQUENCE [LARGE SCALE GENOMIC DNA]</scope>
    <source>
        <strain evidence="5 6">ETA_A1</strain>
    </source>
</reference>
<accession>A0A517XUZ2</accession>
<keyword evidence="1" id="KW-0880">Kelch repeat</keyword>
<dbReference type="SUPFAM" id="SSF63825">
    <property type="entry name" value="YWTD domain"/>
    <property type="match status" value="1"/>
</dbReference>
<sequence length="756" mass="83468" precursor="true">MRRFYWLLVILFSATATATAAEPNVWVKSDAAIEGRRWDVPVGYDAAAKRFLVLGGRTSWGDYKKSRPYDVLSFDPAGRWRNELPPGATWGSEVGPVAAPAWTSEAWGLTDTAGTTRPNWTVYGTFSLGQKYDYDPDSKAFYFYAGGSTFRYDPARREWADLKPATHPQALGGTLLWSSMCYDRAAKKFVLFGGGNVPTERGDPGTWTYSPADNRWEPVTTTKQPPARANSRLAYDPVARKVVLFGGDRLNELVADTWVFDTATGTWDERRPTVSPTPRAGHALLWLPRARKLLLLGGYTYTSTTEYVAPLYRPLPLEAWTFDAAADRWELVGRWSRPADGPLGPANVFLAAAVDESDTVLALDAQNRAWTCRIDTSKPDPAAAVAFGATPGATVRRTGSHDPAWYADGVPAADPAAVAAGLAALPANRWVVRATPKRPLMNMDWGSAAFDTRRDKIVRFSGGHSAYSGTAPQVYDVATDRYSIPFAPEYPAEYVYSNDQVSGEWSFGRNPWMTGHTYKSTGYDPNLRAFVFAPHDYTYFFDPDAKAWSRSAAKNPYRPNFYTVTVCATPAGAVVWADDRTTGKAGLWRLDDARTWQPLPLRGELPAKSADQHGLAHDTKRDRLLFFSDTGPRKANVAAYDFRTGEAKWLDPAGTGQALVHCRETAYLPDLDWVLIGGRVRDESGGWRWLAYDCAANAWVSVDLPGDDPVGRAGAFSNSMGLMYDPARKLVWAVGQHSHVHALRLDRATARVTPLR</sequence>
<evidence type="ECO:0008006" key="7">
    <source>
        <dbReference type="Google" id="ProtNLM"/>
    </source>
</evidence>
<organism evidence="5 6">
    <name type="scientific">Urbifossiella limnaea</name>
    <dbReference type="NCBI Taxonomy" id="2528023"/>
    <lineage>
        <taxon>Bacteria</taxon>
        <taxon>Pseudomonadati</taxon>
        <taxon>Planctomycetota</taxon>
        <taxon>Planctomycetia</taxon>
        <taxon>Gemmatales</taxon>
        <taxon>Gemmataceae</taxon>
        <taxon>Urbifossiella</taxon>
    </lineage>
</organism>
<keyword evidence="4" id="KW-0732">Signal</keyword>
<evidence type="ECO:0000256" key="4">
    <source>
        <dbReference type="SAM" id="SignalP"/>
    </source>
</evidence>
<dbReference type="InterPro" id="IPR015915">
    <property type="entry name" value="Kelch-typ_b-propeller"/>
</dbReference>
<evidence type="ECO:0000313" key="5">
    <source>
        <dbReference type="EMBL" id="QDU21330.1"/>
    </source>
</evidence>
<name>A0A517XUZ2_9BACT</name>
<evidence type="ECO:0000256" key="2">
    <source>
        <dbReference type="ARBA" id="ARBA00022737"/>
    </source>
</evidence>
<feature type="chain" id="PRO_5021751859" description="Galactose oxidase" evidence="4">
    <location>
        <begin position="21"/>
        <end position="756"/>
    </location>
</feature>
<dbReference type="EMBL" id="CP036273">
    <property type="protein sequence ID" value="QDU21330.1"/>
    <property type="molecule type" value="Genomic_DNA"/>
</dbReference>
<evidence type="ECO:0000313" key="6">
    <source>
        <dbReference type="Proteomes" id="UP000319576"/>
    </source>
</evidence>
<protein>
    <recommendedName>
        <fullName evidence="7">Galactose oxidase</fullName>
    </recommendedName>
</protein>